<dbReference type="Proteomes" id="UP000244162">
    <property type="component" value="Unassembled WGS sequence"/>
</dbReference>
<keyword evidence="1" id="KW-1133">Transmembrane helix</keyword>
<feature type="transmembrane region" description="Helical" evidence="1">
    <location>
        <begin position="99"/>
        <end position="120"/>
    </location>
</feature>
<feature type="domain" description="Phosphatidic acid phosphatase type 2/haloperoxidase" evidence="2">
    <location>
        <begin position="34"/>
        <end position="141"/>
    </location>
</feature>
<reference evidence="3 4" key="1">
    <citation type="submission" date="2017-09" db="EMBL/GenBank/DDBJ databases">
        <title>Sphingomonas panjinensis sp.nov., isolated from oil-contaminated soil.</title>
        <authorList>
            <person name="Wang L."/>
            <person name="Chen L."/>
        </authorList>
    </citation>
    <scope>NUCLEOTIDE SEQUENCE [LARGE SCALE GENOMIC DNA]</scope>
    <source>
        <strain evidence="3 4">FW-11</strain>
    </source>
</reference>
<keyword evidence="4" id="KW-1185">Reference proteome</keyword>
<protein>
    <submittedName>
        <fullName evidence="3">Phosphatase PAP2 family protein</fullName>
    </submittedName>
</protein>
<feature type="transmembrane region" description="Helical" evidence="1">
    <location>
        <begin position="126"/>
        <end position="144"/>
    </location>
</feature>
<keyword evidence="1" id="KW-0472">Membrane</keyword>
<organism evidence="3 4">
    <name type="scientific">Sphingomonas oleivorans</name>
    <dbReference type="NCBI Taxonomy" id="1735121"/>
    <lineage>
        <taxon>Bacteria</taxon>
        <taxon>Pseudomonadati</taxon>
        <taxon>Pseudomonadota</taxon>
        <taxon>Alphaproteobacteria</taxon>
        <taxon>Sphingomonadales</taxon>
        <taxon>Sphingomonadaceae</taxon>
        <taxon>Sphingomonas</taxon>
    </lineage>
</organism>
<evidence type="ECO:0000313" key="3">
    <source>
        <dbReference type="EMBL" id="PTQ08277.1"/>
    </source>
</evidence>
<dbReference type="SUPFAM" id="SSF48317">
    <property type="entry name" value="Acid phosphatase/Vanadium-dependent haloperoxidase"/>
    <property type="match status" value="1"/>
</dbReference>
<gene>
    <name evidence="3" type="ORF">CLG96_15935</name>
</gene>
<evidence type="ECO:0000259" key="2">
    <source>
        <dbReference type="SMART" id="SM00014"/>
    </source>
</evidence>
<dbReference type="EMBL" id="NWBU01000016">
    <property type="protein sequence ID" value="PTQ08277.1"/>
    <property type="molecule type" value="Genomic_DNA"/>
</dbReference>
<evidence type="ECO:0000313" key="4">
    <source>
        <dbReference type="Proteomes" id="UP000244162"/>
    </source>
</evidence>
<comment type="caution">
    <text evidence="3">The sequence shown here is derived from an EMBL/GenBank/DDBJ whole genome shotgun (WGS) entry which is preliminary data.</text>
</comment>
<keyword evidence="1" id="KW-0812">Transmembrane</keyword>
<evidence type="ECO:0000256" key="1">
    <source>
        <dbReference type="SAM" id="Phobius"/>
    </source>
</evidence>
<dbReference type="InterPro" id="IPR036938">
    <property type="entry name" value="PAP2/HPO_sf"/>
</dbReference>
<dbReference type="InterPro" id="IPR000326">
    <property type="entry name" value="PAP2/HPO"/>
</dbReference>
<proteinExistence type="predicted"/>
<dbReference type="PANTHER" id="PTHR14969">
    <property type="entry name" value="SPHINGOSINE-1-PHOSPHATE PHOSPHOHYDROLASE"/>
    <property type="match status" value="1"/>
</dbReference>
<feature type="transmembrane region" description="Helical" evidence="1">
    <location>
        <begin position="34"/>
        <end position="54"/>
    </location>
</feature>
<dbReference type="PANTHER" id="PTHR14969:SF13">
    <property type="entry name" value="AT30094P"/>
    <property type="match status" value="1"/>
</dbReference>
<sequence length="152" mass="16121">MEAITTAGDRDVRIALTLIALGLFAWFRQWRRAALLLGMAASGAALVSGLKALAGRARPDLLPHLDWETSASLPSGHAANGMILYLGLALLVRERMGQGPLIAVLLLVLLIGMSRVALAVHWPSDVLAGWCLGAGWALLWTLPLQQNAGPEA</sequence>
<dbReference type="OrthoDB" id="9801622at2"/>
<dbReference type="Pfam" id="PF01569">
    <property type="entry name" value="PAP2"/>
    <property type="match status" value="1"/>
</dbReference>
<feature type="transmembrane region" description="Helical" evidence="1">
    <location>
        <begin position="74"/>
        <end position="92"/>
    </location>
</feature>
<dbReference type="AlphaFoldDB" id="A0A2T5FUS6"/>
<dbReference type="CDD" id="cd03392">
    <property type="entry name" value="PAP2_like_2"/>
    <property type="match status" value="1"/>
</dbReference>
<accession>A0A2T5FUS6</accession>
<dbReference type="Gene3D" id="1.20.144.10">
    <property type="entry name" value="Phosphatidic acid phosphatase type 2/haloperoxidase"/>
    <property type="match status" value="1"/>
</dbReference>
<name>A0A2T5FUS6_9SPHN</name>
<dbReference type="SMART" id="SM00014">
    <property type="entry name" value="acidPPc"/>
    <property type="match status" value="1"/>
</dbReference>